<dbReference type="NCBIfam" id="TIGR00498">
    <property type="entry name" value="lexA"/>
    <property type="match status" value="1"/>
</dbReference>
<keyword evidence="7" id="KW-0805">Transcription regulation</keyword>
<dbReference type="InterPro" id="IPR036390">
    <property type="entry name" value="WH_DNA-bd_sf"/>
</dbReference>
<reference evidence="15" key="1">
    <citation type="submission" date="2020-10" db="EMBL/GenBank/DDBJ databases">
        <authorList>
            <person name="Gilroy R."/>
        </authorList>
    </citation>
    <scope>NUCLEOTIDE SEQUENCE</scope>
    <source>
        <strain evidence="15">CHK184-25365</strain>
    </source>
</reference>
<dbReference type="GO" id="GO:0003677">
    <property type="term" value="F:DNA binding"/>
    <property type="evidence" value="ECO:0007669"/>
    <property type="project" value="UniProtKB-KW"/>
</dbReference>
<evidence type="ECO:0000256" key="1">
    <source>
        <dbReference type="ARBA" id="ARBA00007484"/>
    </source>
</evidence>
<evidence type="ECO:0000259" key="14">
    <source>
        <dbReference type="Pfam" id="PF01726"/>
    </source>
</evidence>
<evidence type="ECO:0000313" key="16">
    <source>
        <dbReference type="Proteomes" id="UP000886749"/>
    </source>
</evidence>
<dbReference type="EC" id="3.4.21.88" evidence="15"/>
<dbReference type="GO" id="GO:0009432">
    <property type="term" value="P:SOS response"/>
    <property type="evidence" value="ECO:0007669"/>
    <property type="project" value="UniProtKB-KW"/>
</dbReference>
<dbReference type="PANTHER" id="PTHR33516:SF2">
    <property type="entry name" value="LEXA REPRESSOR-RELATED"/>
    <property type="match status" value="1"/>
</dbReference>
<keyword evidence="2" id="KW-0678">Repressor</keyword>
<keyword evidence="8" id="KW-0238">DNA-binding</keyword>
<dbReference type="InterPro" id="IPR006200">
    <property type="entry name" value="LexA"/>
</dbReference>
<proteinExistence type="inferred from homology"/>
<dbReference type="GO" id="GO:0004252">
    <property type="term" value="F:serine-type endopeptidase activity"/>
    <property type="evidence" value="ECO:0007669"/>
    <property type="project" value="UniProtKB-EC"/>
</dbReference>
<keyword evidence="10" id="KW-0234">DNA repair</keyword>
<dbReference type="Proteomes" id="UP000886749">
    <property type="component" value="Unassembled WGS sequence"/>
</dbReference>
<evidence type="ECO:0000256" key="7">
    <source>
        <dbReference type="ARBA" id="ARBA00023015"/>
    </source>
</evidence>
<evidence type="ECO:0000256" key="8">
    <source>
        <dbReference type="ARBA" id="ARBA00023125"/>
    </source>
</evidence>
<evidence type="ECO:0000256" key="3">
    <source>
        <dbReference type="ARBA" id="ARBA00022705"/>
    </source>
</evidence>
<dbReference type="Pfam" id="PF01726">
    <property type="entry name" value="LexA_DNA_bind"/>
    <property type="match status" value="1"/>
</dbReference>
<keyword evidence="9" id="KW-0804">Transcription</keyword>
<dbReference type="InterPro" id="IPR050077">
    <property type="entry name" value="LexA_repressor"/>
</dbReference>
<keyword evidence="5 12" id="KW-0378">Hydrolase</keyword>
<feature type="domain" description="Peptidase S24/S26A/S26B/S26C" evidence="13">
    <location>
        <begin position="74"/>
        <end position="186"/>
    </location>
</feature>
<keyword evidence="6 12" id="KW-0068">Autocatalytic cleavage</keyword>
<dbReference type="PRINTS" id="PR00726">
    <property type="entry name" value="LEXASERPTASE"/>
</dbReference>
<evidence type="ECO:0000256" key="4">
    <source>
        <dbReference type="ARBA" id="ARBA00022763"/>
    </source>
</evidence>
<dbReference type="GO" id="GO:0045892">
    <property type="term" value="P:negative regulation of DNA-templated transcription"/>
    <property type="evidence" value="ECO:0007669"/>
    <property type="project" value="InterPro"/>
</dbReference>
<dbReference type="Gene3D" id="2.10.109.10">
    <property type="entry name" value="Umud Fragment, subunit A"/>
    <property type="match status" value="1"/>
</dbReference>
<dbReference type="EMBL" id="DVGY01000114">
    <property type="protein sequence ID" value="HIR41202.1"/>
    <property type="molecule type" value="Genomic_DNA"/>
</dbReference>
<dbReference type="GO" id="GO:0006281">
    <property type="term" value="P:DNA repair"/>
    <property type="evidence" value="ECO:0007669"/>
    <property type="project" value="UniProtKB-KW"/>
</dbReference>
<dbReference type="Gene3D" id="1.10.10.10">
    <property type="entry name" value="Winged helix-like DNA-binding domain superfamily/Winged helix DNA-binding domain"/>
    <property type="match status" value="1"/>
</dbReference>
<dbReference type="InterPro" id="IPR036286">
    <property type="entry name" value="LexA/Signal_pep-like_sf"/>
</dbReference>
<gene>
    <name evidence="15" type="primary">lexA</name>
    <name evidence="15" type="ORF">IAB36_05185</name>
</gene>
<dbReference type="AlphaFoldDB" id="A0A9D1AJ82"/>
<comment type="caution">
    <text evidence="15">The sequence shown here is derived from an EMBL/GenBank/DDBJ whole genome shotgun (WGS) entry which is preliminary data.</text>
</comment>
<evidence type="ECO:0000256" key="10">
    <source>
        <dbReference type="ARBA" id="ARBA00023204"/>
    </source>
</evidence>
<reference evidence="15" key="2">
    <citation type="journal article" date="2021" name="PeerJ">
        <title>Extensive microbial diversity within the chicken gut microbiome revealed by metagenomics and culture.</title>
        <authorList>
            <person name="Gilroy R."/>
            <person name="Ravi A."/>
            <person name="Getino M."/>
            <person name="Pursley I."/>
            <person name="Horton D.L."/>
            <person name="Alikhan N.F."/>
            <person name="Baker D."/>
            <person name="Gharbi K."/>
            <person name="Hall N."/>
            <person name="Watson M."/>
            <person name="Adriaenssens E.M."/>
            <person name="Foster-Nyarko E."/>
            <person name="Jarju S."/>
            <person name="Secka A."/>
            <person name="Antonio M."/>
            <person name="Oren A."/>
            <person name="Chaudhuri R.R."/>
            <person name="La Ragione R."/>
            <person name="Hildebrand F."/>
            <person name="Pallen M.J."/>
        </authorList>
    </citation>
    <scope>NUCLEOTIDE SEQUENCE</scope>
    <source>
        <strain evidence="15">CHK184-25365</strain>
    </source>
</reference>
<sequence>MNDKARRIYEYIVDRISHDISPTVREICSDLGIKSTSTVHRYINELCEEGLLEKRGNSNRSIQLAGDDGAARVPLIGKVTAGMPITAFECREGYVPFDCGRERVENLFALRIQGDSMINAGILDGDVVIVRRQPVAENGEIIIAMLDGEATCKRFYKEEGHFRLQPENDSYEPIYTDEMEVLGKVIASMRYYE</sequence>
<evidence type="ECO:0000256" key="6">
    <source>
        <dbReference type="ARBA" id="ARBA00022813"/>
    </source>
</evidence>
<dbReference type="FunFam" id="2.10.109.10:FF:000001">
    <property type="entry name" value="LexA repressor"/>
    <property type="match status" value="1"/>
</dbReference>
<dbReference type="Pfam" id="PF00717">
    <property type="entry name" value="Peptidase_S24"/>
    <property type="match status" value="1"/>
</dbReference>
<keyword evidence="3" id="KW-0235">DNA replication</keyword>
<dbReference type="InterPro" id="IPR039418">
    <property type="entry name" value="LexA-like"/>
</dbReference>
<dbReference type="InterPro" id="IPR006197">
    <property type="entry name" value="Peptidase_S24_LexA"/>
</dbReference>
<keyword evidence="11" id="KW-0742">SOS response</keyword>
<dbReference type="SUPFAM" id="SSF46785">
    <property type="entry name" value="Winged helix' DNA-binding domain"/>
    <property type="match status" value="1"/>
</dbReference>
<dbReference type="InterPro" id="IPR015927">
    <property type="entry name" value="Peptidase_S24_S26A/B/C"/>
</dbReference>
<feature type="domain" description="LexA repressor DNA-binding" evidence="14">
    <location>
        <begin position="6"/>
        <end position="60"/>
    </location>
</feature>
<dbReference type="CDD" id="cd06529">
    <property type="entry name" value="S24_LexA-like"/>
    <property type="match status" value="1"/>
</dbReference>
<keyword evidence="4" id="KW-0227">DNA damage</keyword>
<protein>
    <submittedName>
        <fullName evidence="15">Transcriptional repressor LexA</fullName>
        <ecNumber evidence="15">3.4.21.88</ecNumber>
    </submittedName>
</protein>
<evidence type="ECO:0000256" key="12">
    <source>
        <dbReference type="RuleBase" id="RU003991"/>
    </source>
</evidence>
<dbReference type="InterPro" id="IPR006199">
    <property type="entry name" value="LexA_DNA-bd_dom"/>
</dbReference>
<evidence type="ECO:0000313" key="15">
    <source>
        <dbReference type="EMBL" id="HIR41202.1"/>
    </source>
</evidence>
<evidence type="ECO:0000259" key="13">
    <source>
        <dbReference type="Pfam" id="PF00717"/>
    </source>
</evidence>
<dbReference type="PANTHER" id="PTHR33516">
    <property type="entry name" value="LEXA REPRESSOR"/>
    <property type="match status" value="1"/>
</dbReference>
<evidence type="ECO:0000256" key="5">
    <source>
        <dbReference type="ARBA" id="ARBA00022801"/>
    </source>
</evidence>
<evidence type="ECO:0000256" key="2">
    <source>
        <dbReference type="ARBA" id="ARBA00022491"/>
    </source>
</evidence>
<evidence type="ECO:0000256" key="11">
    <source>
        <dbReference type="ARBA" id="ARBA00023236"/>
    </source>
</evidence>
<evidence type="ECO:0000256" key="9">
    <source>
        <dbReference type="ARBA" id="ARBA00023163"/>
    </source>
</evidence>
<dbReference type="InterPro" id="IPR036388">
    <property type="entry name" value="WH-like_DNA-bd_sf"/>
</dbReference>
<comment type="similarity">
    <text evidence="1 12">Belongs to the peptidase S24 family.</text>
</comment>
<name>A0A9D1AJ82_9FIRM</name>
<accession>A0A9D1AJ82</accession>
<dbReference type="GO" id="GO:0006260">
    <property type="term" value="P:DNA replication"/>
    <property type="evidence" value="ECO:0007669"/>
    <property type="project" value="UniProtKB-KW"/>
</dbReference>
<dbReference type="SUPFAM" id="SSF51306">
    <property type="entry name" value="LexA/Signal peptidase"/>
    <property type="match status" value="1"/>
</dbReference>
<dbReference type="GO" id="GO:0006508">
    <property type="term" value="P:proteolysis"/>
    <property type="evidence" value="ECO:0007669"/>
    <property type="project" value="InterPro"/>
</dbReference>
<organism evidence="15 16">
    <name type="scientific">Candidatus Egerieicola pullicola</name>
    <dbReference type="NCBI Taxonomy" id="2840775"/>
    <lineage>
        <taxon>Bacteria</taxon>
        <taxon>Bacillati</taxon>
        <taxon>Bacillota</taxon>
        <taxon>Clostridia</taxon>
        <taxon>Eubacteriales</taxon>
        <taxon>Oscillospiraceae</taxon>
        <taxon>Oscillospiraceae incertae sedis</taxon>
        <taxon>Candidatus Egerieicola</taxon>
    </lineage>
</organism>